<dbReference type="EMBL" id="BMIW01000002">
    <property type="protein sequence ID" value="GGF85207.1"/>
    <property type="molecule type" value="Genomic_DNA"/>
</dbReference>
<reference evidence="2" key="1">
    <citation type="journal article" date="2019" name="Int. J. Syst. Evol. Microbiol.">
        <title>The Global Catalogue of Microorganisms (GCM) 10K type strain sequencing project: providing services to taxonomists for standard genome sequencing and annotation.</title>
        <authorList>
            <consortium name="The Broad Institute Genomics Platform"/>
            <consortium name="The Broad Institute Genome Sequencing Center for Infectious Disease"/>
            <person name="Wu L."/>
            <person name="Ma J."/>
        </authorList>
    </citation>
    <scope>NUCLEOTIDE SEQUENCE [LARGE SCALE GENOMIC DNA]</scope>
    <source>
        <strain evidence="2">CGMCC 1.15420</strain>
    </source>
</reference>
<accession>A0ABQ1VQP1</accession>
<evidence type="ECO:0000313" key="1">
    <source>
        <dbReference type="EMBL" id="GGF85207.1"/>
    </source>
</evidence>
<keyword evidence="2" id="KW-1185">Reference proteome</keyword>
<evidence type="ECO:0000313" key="2">
    <source>
        <dbReference type="Proteomes" id="UP000608420"/>
    </source>
</evidence>
<organism evidence="1 2">
    <name type="scientific">Paenibacillus aceti</name>
    <dbReference type="NCBI Taxonomy" id="1820010"/>
    <lineage>
        <taxon>Bacteria</taxon>
        <taxon>Bacillati</taxon>
        <taxon>Bacillota</taxon>
        <taxon>Bacilli</taxon>
        <taxon>Bacillales</taxon>
        <taxon>Paenibacillaceae</taxon>
        <taxon>Paenibacillus</taxon>
    </lineage>
</organism>
<proteinExistence type="predicted"/>
<comment type="caution">
    <text evidence="1">The sequence shown here is derived from an EMBL/GenBank/DDBJ whole genome shotgun (WGS) entry which is preliminary data.</text>
</comment>
<gene>
    <name evidence="1" type="ORF">GCM10010913_03270</name>
</gene>
<name>A0ABQ1VQP1_9BACL</name>
<dbReference type="Proteomes" id="UP000608420">
    <property type="component" value="Unassembled WGS sequence"/>
</dbReference>
<sequence length="44" mass="4484">MVDGFSLQKPEIHVILILNLVFGGIGKDVLTGISCRLAGSSAGG</sequence>
<protein>
    <submittedName>
        <fullName evidence="1">Uncharacterized protein</fullName>
    </submittedName>
</protein>